<sequence length="245" mass="27127">MDDDAPTGLGALSVAPRKSLVSHVEEALQQALIEGRLKPGTRLVTRELADNLGMSITPVREALVRFVASGVLTAEPSQSFRVPNLTGEQYSEICEVRKAVEGLAASKAAERISPAAIAQMESLLGQYLAEKSADDHHLALRLNKEFRFVLYQAADMPTLERVIELLWLKAGPGFNYLYDGDRRTITEHTNYDDLLKALRQRQPHAARQAIEHAIDDGARRVLDAIARRRTPPSAPRGAARRRDMN</sequence>
<dbReference type="Pfam" id="PF07729">
    <property type="entry name" value="FCD"/>
    <property type="match status" value="1"/>
</dbReference>
<organism evidence="6 7">
    <name type="scientific">Jiella sonneratiae</name>
    <dbReference type="NCBI Taxonomy" id="2816856"/>
    <lineage>
        <taxon>Bacteria</taxon>
        <taxon>Pseudomonadati</taxon>
        <taxon>Pseudomonadota</taxon>
        <taxon>Alphaproteobacteria</taxon>
        <taxon>Hyphomicrobiales</taxon>
        <taxon>Aurantimonadaceae</taxon>
        <taxon>Jiella</taxon>
    </lineage>
</organism>
<protein>
    <submittedName>
        <fullName evidence="6">FCD domain-containing protein</fullName>
    </submittedName>
</protein>
<dbReference type="SMART" id="SM00895">
    <property type="entry name" value="FCD"/>
    <property type="match status" value="1"/>
</dbReference>
<dbReference type="InterPro" id="IPR011711">
    <property type="entry name" value="GntR_C"/>
</dbReference>
<accession>A0ABS3J684</accession>
<keyword evidence="2" id="KW-0238">DNA-binding</keyword>
<dbReference type="PROSITE" id="PS50949">
    <property type="entry name" value="HTH_GNTR"/>
    <property type="match status" value="1"/>
</dbReference>
<dbReference type="PANTHER" id="PTHR43537">
    <property type="entry name" value="TRANSCRIPTIONAL REGULATOR, GNTR FAMILY"/>
    <property type="match status" value="1"/>
</dbReference>
<name>A0ABS3J684_9HYPH</name>
<evidence type="ECO:0000313" key="7">
    <source>
        <dbReference type="Proteomes" id="UP000664288"/>
    </source>
</evidence>
<dbReference type="PANTHER" id="PTHR43537:SF39">
    <property type="entry name" value="HTH-TYPE TRANSCRIPTIONAL REGULATOR MCBR"/>
    <property type="match status" value="1"/>
</dbReference>
<keyword evidence="1" id="KW-0805">Transcription regulation</keyword>
<gene>
    <name evidence="6" type="ORF">J1C47_16200</name>
</gene>
<dbReference type="InterPro" id="IPR008920">
    <property type="entry name" value="TF_FadR/GntR_C"/>
</dbReference>
<keyword evidence="7" id="KW-1185">Reference proteome</keyword>
<dbReference type="InterPro" id="IPR036388">
    <property type="entry name" value="WH-like_DNA-bd_sf"/>
</dbReference>
<comment type="caution">
    <text evidence="6">The sequence shown here is derived from an EMBL/GenBank/DDBJ whole genome shotgun (WGS) entry which is preliminary data.</text>
</comment>
<dbReference type="Pfam" id="PF00392">
    <property type="entry name" value="GntR"/>
    <property type="match status" value="1"/>
</dbReference>
<dbReference type="SUPFAM" id="SSF46785">
    <property type="entry name" value="Winged helix' DNA-binding domain"/>
    <property type="match status" value="1"/>
</dbReference>
<dbReference type="InterPro" id="IPR000524">
    <property type="entry name" value="Tscrpt_reg_HTH_GntR"/>
</dbReference>
<dbReference type="Gene3D" id="1.20.120.530">
    <property type="entry name" value="GntR ligand-binding domain-like"/>
    <property type="match status" value="1"/>
</dbReference>
<dbReference type="EMBL" id="JAFMPY010000018">
    <property type="protein sequence ID" value="MBO0905188.1"/>
    <property type="molecule type" value="Genomic_DNA"/>
</dbReference>
<evidence type="ECO:0000256" key="4">
    <source>
        <dbReference type="SAM" id="MobiDB-lite"/>
    </source>
</evidence>
<dbReference type="RefSeq" id="WP_207351827.1">
    <property type="nucleotide sequence ID" value="NZ_JAFMPY010000018.1"/>
</dbReference>
<keyword evidence="3" id="KW-0804">Transcription</keyword>
<evidence type="ECO:0000313" key="6">
    <source>
        <dbReference type="EMBL" id="MBO0905188.1"/>
    </source>
</evidence>
<feature type="domain" description="HTH gntR-type" evidence="5">
    <location>
        <begin position="18"/>
        <end position="85"/>
    </location>
</feature>
<evidence type="ECO:0000256" key="1">
    <source>
        <dbReference type="ARBA" id="ARBA00023015"/>
    </source>
</evidence>
<proteinExistence type="predicted"/>
<reference evidence="6 7" key="1">
    <citation type="submission" date="2021-03" db="EMBL/GenBank/DDBJ databases">
        <title>Whole genome sequence of Jiella sp. MQZ13P-4.</title>
        <authorList>
            <person name="Tuo L."/>
        </authorList>
    </citation>
    <scope>NUCLEOTIDE SEQUENCE [LARGE SCALE GENOMIC DNA]</scope>
    <source>
        <strain evidence="6 7">MQZ13P-4</strain>
    </source>
</reference>
<dbReference type="Gene3D" id="1.10.10.10">
    <property type="entry name" value="Winged helix-like DNA-binding domain superfamily/Winged helix DNA-binding domain"/>
    <property type="match status" value="1"/>
</dbReference>
<evidence type="ECO:0000256" key="3">
    <source>
        <dbReference type="ARBA" id="ARBA00023163"/>
    </source>
</evidence>
<evidence type="ECO:0000259" key="5">
    <source>
        <dbReference type="PROSITE" id="PS50949"/>
    </source>
</evidence>
<dbReference type="InterPro" id="IPR036390">
    <property type="entry name" value="WH_DNA-bd_sf"/>
</dbReference>
<dbReference type="SUPFAM" id="SSF48008">
    <property type="entry name" value="GntR ligand-binding domain-like"/>
    <property type="match status" value="1"/>
</dbReference>
<dbReference type="Proteomes" id="UP000664288">
    <property type="component" value="Unassembled WGS sequence"/>
</dbReference>
<dbReference type="SMART" id="SM00345">
    <property type="entry name" value="HTH_GNTR"/>
    <property type="match status" value="1"/>
</dbReference>
<evidence type="ECO:0000256" key="2">
    <source>
        <dbReference type="ARBA" id="ARBA00023125"/>
    </source>
</evidence>
<feature type="region of interest" description="Disordered" evidence="4">
    <location>
        <begin position="226"/>
        <end position="245"/>
    </location>
</feature>